<evidence type="ECO:0000256" key="6">
    <source>
        <dbReference type="ARBA" id="ARBA00022801"/>
    </source>
</evidence>
<organism evidence="8 9">
    <name type="scientific">Providencia rettgeri</name>
    <dbReference type="NCBI Taxonomy" id="587"/>
    <lineage>
        <taxon>Bacteria</taxon>
        <taxon>Pseudomonadati</taxon>
        <taxon>Pseudomonadota</taxon>
        <taxon>Gammaproteobacteria</taxon>
        <taxon>Enterobacterales</taxon>
        <taxon>Morganellaceae</taxon>
        <taxon>Providencia</taxon>
    </lineage>
</organism>
<dbReference type="InterPro" id="IPR008766">
    <property type="entry name" value="Replication_gene_A-like"/>
</dbReference>
<evidence type="ECO:0000313" key="8">
    <source>
        <dbReference type="EMBL" id="MBO1916562.1"/>
    </source>
</evidence>
<dbReference type="GO" id="GO:0006260">
    <property type="term" value="P:DNA replication"/>
    <property type="evidence" value="ECO:0007669"/>
    <property type="project" value="UniProtKB-KW"/>
</dbReference>
<feature type="domain" description="Replication gene A protein-like" evidence="7">
    <location>
        <begin position="9"/>
        <end position="106"/>
    </location>
</feature>
<evidence type="ECO:0000256" key="3">
    <source>
        <dbReference type="ARBA" id="ARBA00022705"/>
    </source>
</evidence>
<name>A0A939NG70_PRORE</name>
<protein>
    <submittedName>
        <fullName evidence="8">Replication endonuclease</fullName>
    </submittedName>
</protein>
<keyword evidence="6" id="KW-0378">Hydrolase</keyword>
<evidence type="ECO:0000256" key="1">
    <source>
        <dbReference type="ARBA" id="ARBA00003293"/>
    </source>
</evidence>
<keyword evidence="5 8" id="KW-0255">Endonuclease</keyword>
<dbReference type="AlphaFoldDB" id="A0A939NG70"/>
<accession>A0A939NG70</accession>
<reference evidence="8" key="1">
    <citation type="submission" date="2021-03" db="EMBL/GenBank/DDBJ databases">
        <title>Molecular epidemiology and mechanisms of colistin and carbapenem resistance in Enterobacteriaceae from clinical isolates, the environment and porcine samples in Pretoria, South Africa.</title>
        <authorList>
            <person name="Bogoshi D."/>
            <person name="Mbelle N.M."/>
            <person name="Naidoo V."/>
            <person name="Osei Sekyere J."/>
        </authorList>
    </citation>
    <scope>NUCLEOTIDE SEQUENCE</scope>
    <source>
        <strain evidence="8">C052</strain>
    </source>
</reference>
<comment type="similarity">
    <text evidence="2">Belongs to the phage GPA family.</text>
</comment>
<evidence type="ECO:0000256" key="2">
    <source>
        <dbReference type="ARBA" id="ARBA00009260"/>
    </source>
</evidence>
<gene>
    <name evidence="8" type="ORF">J4727_17670</name>
</gene>
<dbReference type="GO" id="GO:0016787">
    <property type="term" value="F:hydrolase activity"/>
    <property type="evidence" value="ECO:0007669"/>
    <property type="project" value="UniProtKB-KW"/>
</dbReference>
<dbReference type="GO" id="GO:0004519">
    <property type="term" value="F:endonuclease activity"/>
    <property type="evidence" value="ECO:0007669"/>
    <property type="project" value="UniProtKB-KW"/>
</dbReference>
<sequence length="112" mass="12826">MKTTNQQQSNTRITTQNEYEARERLDKTYSFIAKLTLQSGTQPLIGNNSCMAAKKPTDDQLCAALLRMFDTAWWYRRLKRLCDVKREHLAIAIGQVQKSASLYVSKPHYIGG</sequence>
<keyword evidence="4" id="KW-0540">Nuclease</keyword>
<comment type="caution">
    <text evidence="8">The sequence shown here is derived from an EMBL/GenBank/DDBJ whole genome shotgun (WGS) entry which is preliminary data.</text>
</comment>
<proteinExistence type="inferred from homology"/>
<evidence type="ECO:0000256" key="5">
    <source>
        <dbReference type="ARBA" id="ARBA00022759"/>
    </source>
</evidence>
<evidence type="ECO:0000259" key="7">
    <source>
        <dbReference type="Pfam" id="PF05840"/>
    </source>
</evidence>
<comment type="function">
    <text evidence="1">Possible endonuclease which induces a single-strand cut and initiates DNA replication.</text>
</comment>
<dbReference type="Pfam" id="PF05840">
    <property type="entry name" value="Phage_GPA"/>
    <property type="match status" value="1"/>
</dbReference>
<evidence type="ECO:0000313" key="9">
    <source>
        <dbReference type="Proteomes" id="UP000664477"/>
    </source>
</evidence>
<dbReference type="Proteomes" id="UP000664477">
    <property type="component" value="Unassembled WGS sequence"/>
</dbReference>
<dbReference type="EMBL" id="JAGETQ010000151">
    <property type="protein sequence ID" value="MBO1916562.1"/>
    <property type="molecule type" value="Genomic_DNA"/>
</dbReference>
<evidence type="ECO:0000256" key="4">
    <source>
        <dbReference type="ARBA" id="ARBA00022722"/>
    </source>
</evidence>
<keyword evidence="3" id="KW-0235">DNA replication</keyword>